<dbReference type="OrthoDB" id="10012704at2759"/>
<dbReference type="InterPro" id="IPR040242">
    <property type="entry name" value="TPRG1-like"/>
</dbReference>
<evidence type="ECO:0000313" key="3">
    <source>
        <dbReference type="EMBL" id="KAF7992774.1"/>
    </source>
</evidence>
<dbReference type="InterPro" id="IPR034753">
    <property type="entry name" value="hSac2"/>
</dbReference>
<evidence type="ECO:0000313" key="4">
    <source>
        <dbReference type="Proteomes" id="UP000639338"/>
    </source>
</evidence>
<dbReference type="Proteomes" id="UP000639338">
    <property type="component" value="Unassembled WGS sequence"/>
</dbReference>
<evidence type="ECO:0000259" key="2">
    <source>
        <dbReference type="PROSITE" id="PS51791"/>
    </source>
</evidence>
<dbReference type="PANTHER" id="PTHR31108:SF1">
    <property type="entry name" value="HSAC2 DOMAIN-CONTAINING PROTEIN"/>
    <property type="match status" value="1"/>
</dbReference>
<dbReference type="InterPro" id="IPR022158">
    <property type="entry name" value="Inositol_phosphatase"/>
</dbReference>
<comment type="similarity">
    <text evidence="1">Belongs to the TPRG1 family.</text>
</comment>
<proteinExistence type="inferred from homology"/>
<gene>
    <name evidence="3" type="ORF">HCN44_005118</name>
</gene>
<reference evidence="3 4" key="1">
    <citation type="submission" date="2020-08" db="EMBL/GenBank/DDBJ databases">
        <title>Aphidius gifuensis genome sequencing and assembly.</title>
        <authorList>
            <person name="Du Z."/>
        </authorList>
    </citation>
    <scope>NUCLEOTIDE SEQUENCE [LARGE SCALE GENOMIC DNA]</scope>
    <source>
        <strain evidence="3">YNYX2018</strain>
        <tissue evidence="3">Adults</tissue>
    </source>
</reference>
<evidence type="ECO:0000256" key="1">
    <source>
        <dbReference type="ARBA" id="ARBA00009163"/>
    </source>
</evidence>
<comment type="caution">
    <text evidence="3">The sequence shown here is derived from an EMBL/GenBank/DDBJ whole genome shotgun (WGS) entry which is preliminary data.</text>
</comment>
<dbReference type="PANTHER" id="PTHR31108">
    <property type="entry name" value="TUMOR PROTEIN P63-REGULATED GENE 1-LIKE PROTEIN"/>
    <property type="match status" value="1"/>
</dbReference>
<dbReference type="EMBL" id="JACMRX010000003">
    <property type="protein sequence ID" value="KAF7992774.1"/>
    <property type="molecule type" value="Genomic_DNA"/>
</dbReference>
<organism evidence="3 4">
    <name type="scientific">Aphidius gifuensis</name>
    <name type="common">Parasitoid wasp</name>
    <dbReference type="NCBI Taxonomy" id="684658"/>
    <lineage>
        <taxon>Eukaryota</taxon>
        <taxon>Metazoa</taxon>
        <taxon>Ecdysozoa</taxon>
        <taxon>Arthropoda</taxon>
        <taxon>Hexapoda</taxon>
        <taxon>Insecta</taxon>
        <taxon>Pterygota</taxon>
        <taxon>Neoptera</taxon>
        <taxon>Endopterygota</taxon>
        <taxon>Hymenoptera</taxon>
        <taxon>Apocrita</taxon>
        <taxon>Ichneumonoidea</taxon>
        <taxon>Braconidae</taxon>
        <taxon>Aphidiinae</taxon>
        <taxon>Aphidius</taxon>
    </lineage>
</organism>
<protein>
    <recommendedName>
        <fullName evidence="2">HSac2 domain-containing protein</fullName>
    </recommendedName>
</protein>
<keyword evidence="4" id="KW-1185">Reference proteome</keyword>
<sequence>MLNQMDNDEGQLVNFDSATLQIAKETDETIIQDENNIRTTSSSSASHVPSIPFKHVDVHSFFSDRHELVEKAIKDCQDTLATDQDDEIIGTWLLTEISLWDTEKERIVILTKNSLITVKYDFISLKIVEFNRISLIDVDTISVGELQYPTTSIAPRLNGFADGLSSAIQCAVRKRWSSITDPSDVNFEPRTRNMMGLRLMWNKGQPVSFETKWNPFSKKIPFITFTSHPLFWYKGLKEEKLRFDCDAFRAALALILPHGVFMESPLIVENYLGLGAIIHNRNSLGFFKVRGKVSF</sequence>
<dbReference type="Pfam" id="PF12456">
    <property type="entry name" value="hSac2"/>
    <property type="match status" value="1"/>
</dbReference>
<dbReference type="GO" id="GO:0005737">
    <property type="term" value="C:cytoplasm"/>
    <property type="evidence" value="ECO:0007669"/>
    <property type="project" value="TreeGrafter"/>
</dbReference>
<dbReference type="AlphaFoldDB" id="A0A835CQE1"/>
<name>A0A835CQE1_APHGI</name>
<dbReference type="PROSITE" id="PS51791">
    <property type="entry name" value="HSAC2"/>
    <property type="match status" value="1"/>
</dbReference>
<feature type="domain" description="HSac2" evidence="2">
    <location>
        <begin position="63"/>
        <end position="221"/>
    </location>
</feature>
<accession>A0A835CQE1</accession>